<sequence>MLCGCQIRRAIFTENRAELVCFLPMFNEPREQVDSEQARTTSRSSREASVGYAMGTGIGGGYIAVPAGQERRASEGSMADKNGSRRDTLRLAPAEELGVSLEEYRQLLANAKLVGAMKFMQLGKVGIEPNSVYGAAILMPQVARTAHWHRFFLPHVVSSYFYLLVCMFVHATMLVYVGKELHVMNLFAGQMYLCDFGADLPACTLDDDSERCVGPFGTPVTAPRLYSWSQWASRSFVRDSLAAVLPDQAEKIRTIADPGEYGVESYYCRLLCCFVYVISITQELDNIINMIRLLYNIPSEEQPWFKLGAEEDDETAETMEKWLSQVEVKVAGMPRTWKLVNVFVVLLPKIMLWEMTASTGINFLMETGGIDDIIVNSVALGFLLTLDEIITDAMLSAEVNHLLDECQEYPLYQEGDLHTHSDQETLSKSEELAPGHLQLAWEMIPKVMVFCLGLLFWLVTRYYTLHCDFVDGRWVSKDMHLPNSLSFSLANALFGRFFPVDAAQTPYWSMNA</sequence>
<dbReference type="EMBL" id="CAMXCT010001835">
    <property type="protein sequence ID" value="CAI3993447.1"/>
    <property type="molecule type" value="Genomic_DNA"/>
</dbReference>
<dbReference type="EMBL" id="CAMXCT030001835">
    <property type="protein sequence ID" value="CAL4780759.1"/>
    <property type="molecule type" value="Genomic_DNA"/>
</dbReference>
<evidence type="ECO:0000256" key="1">
    <source>
        <dbReference type="SAM" id="Phobius"/>
    </source>
</evidence>
<dbReference type="EMBL" id="CAMXCT020001835">
    <property type="protein sequence ID" value="CAL1146822.1"/>
    <property type="molecule type" value="Genomic_DNA"/>
</dbReference>
<evidence type="ECO:0000313" key="3">
    <source>
        <dbReference type="EMBL" id="CAL4780759.1"/>
    </source>
</evidence>
<keyword evidence="1" id="KW-1133">Transmembrane helix</keyword>
<reference evidence="2" key="1">
    <citation type="submission" date="2022-10" db="EMBL/GenBank/DDBJ databases">
        <authorList>
            <person name="Chen Y."/>
            <person name="Dougan E. K."/>
            <person name="Chan C."/>
            <person name="Rhodes N."/>
            <person name="Thang M."/>
        </authorList>
    </citation>
    <scope>NUCLEOTIDE SEQUENCE</scope>
</reference>
<comment type="caution">
    <text evidence="2">The sequence shown here is derived from an EMBL/GenBank/DDBJ whole genome shotgun (WGS) entry which is preliminary data.</text>
</comment>
<evidence type="ECO:0000313" key="4">
    <source>
        <dbReference type="Proteomes" id="UP001152797"/>
    </source>
</evidence>
<name>A0A9P1CLV7_9DINO</name>
<dbReference type="AlphaFoldDB" id="A0A9P1CLV7"/>
<keyword evidence="1" id="KW-0472">Membrane</keyword>
<protein>
    <submittedName>
        <fullName evidence="3">Autophagy-related protein 9</fullName>
    </submittedName>
</protein>
<organism evidence="2">
    <name type="scientific">Cladocopium goreaui</name>
    <dbReference type="NCBI Taxonomy" id="2562237"/>
    <lineage>
        <taxon>Eukaryota</taxon>
        <taxon>Sar</taxon>
        <taxon>Alveolata</taxon>
        <taxon>Dinophyceae</taxon>
        <taxon>Suessiales</taxon>
        <taxon>Symbiodiniaceae</taxon>
        <taxon>Cladocopium</taxon>
    </lineage>
</organism>
<dbReference type="OrthoDB" id="412342at2759"/>
<feature type="transmembrane region" description="Helical" evidence="1">
    <location>
        <begin position="159"/>
        <end position="177"/>
    </location>
</feature>
<proteinExistence type="predicted"/>
<gene>
    <name evidence="2" type="ORF">C1SCF055_LOCUS20196</name>
</gene>
<keyword evidence="4" id="KW-1185">Reference proteome</keyword>
<reference evidence="3 4" key="2">
    <citation type="submission" date="2024-05" db="EMBL/GenBank/DDBJ databases">
        <authorList>
            <person name="Chen Y."/>
            <person name="Shah S."/>
            <person name="Dougan E. K."/>
            <person name="Thang M."/>
            <person name="Chan C."/>
        </authorList>
    </citation>
    <scope>NUCLEOTIDE SEQUENCE [LARGE SCALE GENOMIC DNA]</scope>
</reference>
<dbReference type="Proteomes" id="UP001152797">
    <property type="component" value="Unassembled WGS sequence"/>
</dbReference>
<keyword evidence="1" id="KW-0812">Transmembrane</keyword>
<accession>A0A9P1CLV7</accession>
<evidence type="ECO:0000313" key="2">
    <source>
        <dbReference type="EMBL" id="CAI3993447.1"/>
    </source>
</evidence>